<comment type="subcellular location">
    <subcellularLocation>
        <location evidence="1">Cell membrane</location>
        <topology evidence="1">Multi-pass membrane protein</topology>
    </subcellularLocation>
</comment>
<keyword evidence="4 7" id="KW-0812">Transmembrane</keyword>
<evidence type="ECO:0000256" key="3">
    <source>
        <dbReference type="ARBA" id="ARBA00022475"/>
    </source>
</evidence>
<evidence type="ECO:0000259" key="8">
    <source>
        <dbReference type="Pfam" id="PF02687"/>
    </source>
</evidence>
<evidence type="ECO:0000256" key="2">
    <source>
        <dbReference type="ARBA" id="ARBA00005236"/>
    </source>
</evidence>
<evidence type="ECO:0000256" key="5">
    <source>
        <dbReference type="ARBA" id="ARBA00022989"/>
    </source>
</evidence>
<reference evidence="10" key="2">
    <citation type="journal article" date="2019" name="Genome Biol. Evol.">
        <title>Day and night: Metabolic profiles and evolutionary relationships of six axenic non-marine cyanobacteria.</title>
        <authorList>
            <person name="Will S.E."/>
            <person name="Henke P."/>
            <person name="Boedeker C."/>
            <person name="Huang S."/>
            <person name="Brinkmann H."/>
            <person name="Rohde M."/>
            <person name="Jarek M."/>
            <person name="Friedl T."/>
            <person name="Seufert S."/>
            <person name="Schumacher M."/>
            <person name="Overmann J."/>
            <person name="Neumann-Schaal M."/>
            <person name="Petersen J."/>
        </authorList>
    </citation>
    <scope>NUCLEOTIDE SEQUENCE [LARGE SCALE GENOMIC DNA]</scope>
    <source>
        <strain evidence="10">PCC 7102</strain>
    </source>
</reference>
<dbReference type="OrthoDB" id="5137249at2"/>
<dbReference type="AlphaFoldDB" id="A0A3S1AJ13"/>
<accession>A0A3S1AJ13</accession>
<sequence>MKPLDIKLTRDLMHQRGQIIAIALVVACGIASFVSMLSAYDSLKLSQASYYEQYRFAQVFAQLKRAPESLAIQIQDIPGVAQVQTRVVADVSLDIPGRSEPATGRLISIPRLQMPMLNDIFIRRGRYIQPDKDDEVLISESFAKVHKLDLGDSVGAIINGRWQKLRIVGIALSPEYVYAIQGTGDVFPDNERFGVFWMGREALGTAFNMDGAFNDVTLSCMRGAVEADVIFRLDKLLENYGGFGAYGRSYQLSNRFLSEEISQLQGTATIVPSIFLGIAAFLLHILLSRLIATQRDQIAVLKAFGYSNTDIGLHYLKFVLVIVLAGAAFGTALGLWFGAAVTQNYTRFFSFPLLRYEAGIGLVMLSILISGGAAVIGGFMAVEKAVSLPPAEAMRPEPPAHFHPTIIERLGFECLLSPVSRMILRNLERKPIQACFSIIGIALAVAILVVGSYFSDAMQHIIDVQFRNVQREDVMIVFNEPRPSRVRYEVAHLPGVLRTETFRAVPAKLRFEHRDYRIALTGLEPNAELRRLLNKNLRPVNLPSNGVLLTTKLAEILGVKPGDTLTVEVLEAERPTRTVAVAGLVDELIGVAAYMDIQALNQLMREGRTVSGAYLAADSLQIDRLYKMLKQTPGVAGVTVREMAIKRFQETIAGSLGVFTTVLVVFACVIAFGVVYNAARIALSERSRELATLRVIGFTQAEISVILLGEQAVLTLLAIPLGFAIGFGFCALMSLTYNSELYRIPLVVTKATYAFAFVVVTIAAIISGLIVRRHLKNLDLIAVLKMRE</sequence>
<dbReference type="PROSITE" id="PS51257">
    <property type="entry name" value="PROKAR_LIPOPROTEIN"/>
    <property type="match status" value="1"/>
</dbReference>
<dbReference type="RefSeq" id="WP_127084568.1">
    <property type="nucleotide sequence ID" value="NZ_RSCL01000018.1"/>
</dbReference>
<feature type="transmembrane region" description="Helical" evidence="7">
    <location>
        <begin position="20"/>
        <end position="40"/>
    </location>
</feature>
<feature type="domain" description="ABC3 transporter permease C-terminal" evidence="8">
    <location>
        <begin position="270"/>
        <end position="388"/>
    </location>
</feature>
<feature type="transmembrane region" description="Helical" evidence="7">
    <location>
        <begin position="358"/>
        <end position="382"/>
    </location>
</feature>
<evidence type="ECO:0008006" key="12">
    <source>
        <dbReference type="Google" id="ProtNLM"/>
    </source>
</evidence>
<keyword evidence="11" id="KW-1185">Reference proteome</keyword>
<keyword evidence="6 7" id="KW-0472">Membrane</keyword>
<dbReference type="EMBL" id="RSCL01000018">
    <property type="protein sequence ID" value="RUT01744.1"/>
    <property type="molecule type" value="Genomic_DNA"/>
</dbReference>
<dbReference type="Pfam" id="PF02687">
    <property type="entry name" value="FtsX"/>
    <property type="match status" value="2"/>
</dbReference>
<dbReference type="GO" id="GO:0044874">
    <property type="term" value="P:lipoprotein localization to outer membrane"/>
    <property type="evidence" value="ECO:0007669"/>
    <property type="project" value="TreeGrafter"/>
</dbReference>
<dbReference type="InterPro" id="IPR051447">
    <property type="entry name" value="Lipoprotein-release_system"/>
</dbReference>
<organism evidence="10 11">
    <name type="scientific">Dulcicalothrix desertica PCC 7102</name>
    <dbReference type="NCBI Taxonomy" id="232991"/>
    <lineage>
        <taxon>Bacteria</taxon>
        <taxon>Bacillati</taxon>
        <taxon>Cyanobacteriota</taxon>
        <taxon>Cyanophyceae</taxon>
        <taxon>Nostocales</taxon>
        <taxon>Calotrichaceae</taxon>
        <taxon>Dulcicalothrix</taxon>
    </lineage>
</organism>
<name>A0A3S1AJ13_9CYAN</name>
<comment type="caution">
    <text evidence="10">The sequence shown here is derived from an EMBL/GenBank/DDBJ whole genome shotgun (WGS) entry which is preliminary data.</text>
</comment>
<comment type="similarity">
    <text evidence="2">Belongs to the ABC-4 integral membrane protein family. LolC/E subfamily.</text>
</comment>
<dbReference type="PANTHER" id="PTHR30489:SF0">
    <property type="entry name" value="LIPOPROTEIN-RELEASING SYSTEM TRANSMEMBRANE PROTEIN LOLE"/>
    <property type="match status" value="1"/>
</dbReference>
<feature type="transmembrane region" description="Helical" evidence="7">
    <location>
        <begin position="431"/>
        <end position="454"/>
    </location>
</feature>
<feature type="transmembrane region" description="Helical" evidence="7">
    <location>
        <begin position="713"/>
        <end position="737"/>
    </location>
</feature>
<reference evidence="10" key="1">
    <citation type="submission" date="2018-12" db="EMBL/GenBank/DDBJ databases">
        <authorList>
            <person name="Will S."/>
            <person name="Neumann-Schaal M."/>
            <person name="Henke P."/>
        </authorList>
    </citation>
    <scope>NUCLEOTIDE SEQUENCE</scope>
    <source>
        <strain evidence="10">PCC 7102</strain>
    </source>
</reference>
<evidence type="ECO:0000256" key="7">
    <source>
        <dbReference type="SAM" id="Phobius"/>
    </source>
</evidence>
<dbReference type="Pfam" id="PF12704">
    <property type="entry name" value="MacB_PCD"/>
    <property type="match status" value="1"/>
</dbReference>
<feature type="domain" description="ABC3 transporter permease C-terminal" evidence="8">
    <location>
        <begin position="662"/>
        <end position="778"/>
    </location>
</feature>
<feature type="transmembrane region" description="Helical" evidence="7">
    <location>
        <begin position="656"/>
        <end position="679"/>
    </location>
</feature>
<gene>
    <name evidence="10" type="ORF">DSM106972_063670</name>
</gene>
<dbReference type="GO" id="GO:0098797">
    <property type="term" value="C:plasma membrane protein complex"/>
    <property type="evidence" value="ECO:0007669"/>
    <property type="project" value="TreeGrafter"/>
</dbReference>
<dbReference type="Proteomes" id="UP000271624">
    <property type="component" value="Unassembled WGS sequence"/>
</dbReference>
<keyword evidence="3" id="KW-1003">Cell membrane</keyword>
<evidence type="ECO:0000256" key="6">
    <source>
        <dbReference type="ARBA" id="ARBA00023136"/>
    </source>
</evidence>
<evidence type="ECO:0000259" key="9">
    <source>
        <dbReference type="Pfam" id="PF12704"/>
    </source>
</evidence>
<dbReference type="InterPro" id="IPR003838">
    <property type="entry name" value="ABC3_permease_C"/>
</dbReference>
<evidence type="ECO:0000256" key="4">
    <source>
        <dbReference type="ARBA" id="ARBA00022692"/>
    </source>
</evidence>
<dbReference type="InterPro" id="IPR025857">
    <property type="entry name" value="MacB_PCD"/>
</dbReference>
<dbReference type="PANTHER" id="PTHR30489">
    <property type="entry name" value="LIPOPROTEIN-RELEASING SYSTEM TRANSMEMBRANE PROTEIN LOLE"/>
    <property type="match status" value="1"/>
</dbReference>
<evidence type="ECO:0000256" key="1">
    <source>
        <dbReference type="ARBA" id="ARBA00004651"/>
    </source>
</evidence>
<evidence type="ECO:0000313" key="11">
    <source>
        <dbReference type="Proteomes" id="UP000271624"/>
    </source>
</evidence>
<protein>
    <recommendedName>
        <fullName evidence="12">ABC transporter permease</fullName>
    </recommendedName>
</protein>
<evidence type="ECO:0000313" key="10">
    <source>
        <dbReference type="EMBL" id="RUT01744.1"/>
    </source>
</evidence>
<feature type="domain" description="MacB-like periplasmic core" evidence="9">
    <location>
        <begin position="23"/>
        <end position="174"/>
    </location>
</feature>
<feature type="transmembrane region" description="Helical" evidence="7">
    <location>
        <begin position="270"/>
        <end position="292"/>
    </location>
</feature>
<feature type="transmembrane region" description="Helical" evidence="7">
    <location>
        <begin position="752"/>
        <end position="771"/>
    </location>
</feature>
<proteinExistence type="inferred from homology"/>
<keyword evidence="5 7" id="KW-1133">Transmembrane helix</keyword>
<feature type="transmembrane region" description="Helical" evidence="7">
    <location>
        <begin position="313"/>
        <end position="338"/>
    </location>
</feature>